<accession>A0AAU7R416</accession>
<organism evidence="1">
    <name type="scientific">Micromonospora sp. HUAS YX12</name>
    <dbReference type="NCBI Taxonomy" id="3156396"/>
    <lineage>
        <taxon>Bacteria</taxon>
        <taxon>Bacillati</taxon>
        <taxon>Actinomycetota</taxon>
        <taxon>Actinomycetes</taxon>
        <taxon>Micromonosporales</taxon>
        <taxon>Micromonosporaceae</taxon>
        <taxon>Micromonospora</taxon>
    </lineage>
</organism>
<gene>
    <name evidence="1" type="ORF">ABIH81_07070</name>
</gene>
<reference evidence="1" key="1">
    <citation type="submission" date="2024-06" db="EMBL/GenBank/DDBJ databases">
        <title>Micromonospora sp. strain HUAS YX12 genome sequences.</title>
        <authorList>
            <person name="Mo P."/>
        </authorList>
    </citation>
    <scope>NUCLEOTIDE SEQUENCE</scope>
    <source>
        <strain evidence="1">HUAS YX12</strain>
    </source>
</reference>
<dbReference type="EMBL" id="CP157974">
    <property type="protein sequence ID" value="XBT83231.1"/>
    <property type="molecule type" value="Genomic_DNA"/>
</dbReference>
<name>A0AAU7R416_9ACTN</name>
<evidence type="ECO:0000313" key="1">
    <source>
        <dbReference type="EMBL" id="XBT83231.1"/>
    </source>
</evidence>
<protein>
    <submittedName>
        <fullName evidence="1">Squamosa promoter-binding protein 15</fullName>
    </submittedName>
</protein>
<dbReference type="AlphaFoldDB" id="A0AAU7R416"/>
<sequence length="129" mass="14140">MSWVANVMLSVSPDDHRNAEAFSGWLDESCPRREPDMKPGGCGKLALITGADSQWGGYKYPECDVYAGALNHADLDALVAHFGSVPWHTPDAVQLFVMDQEQSFFRVWMIRDGMAQQYAPSGRAATSSG</sequence>
<dbReference type="RefSeq" id="WP_349879568.1">
    <property type="nucleotide sequence ID" value="NZ_CP157974.1"/>
</dbReference>
<proteinExistence type="predicted"/>